<dbReference type="PRINTS" id="PR00455">
    <property type="entry name" value="HTHTETR"/>
</dbReference>
<dbReference type="PANTHER" id="PTHR30055">
    <property type="entry name" value="HTH-TYPE TRANSCRIPTIONAL REGULATOR RUTR"/>
    <property type="match status" value="1"/>
</dbReference>
<accession>A0A934U3C0</accession>
<evidence type="ECO:0000256" key="1">
    <source>
        <dbReference type="ARBA" id="ARBA00023015"/>
    </source>
</evidence>
<evidence type="ECO:0000256" key="2">
    <source>
        <dbReference type="ARBA" id="ARBA00023125"/>
    </source>
</evidence>
<dbReference type="SUPFAM" id="SSF46689">
    <property type="entry name" value="Homeodomain-like"/>
    <property type="match status" value="1"/>
</dbReference>
<evidence type="ECO:0000313" key="7">
    <source>
        <dbReference type="Proteomes" id="UP000655868"/>
    </source>
</evidence>
<keyword evidence="7" id="KW-1185">Reference proteome</keyword>
<name>A0A934U3C0_9NOCA</name>
<evidence type="ECO:0000313" key="6">
    <source>
        <dbReference type="EMBL" id="MBJ8339422.1"/>
    </source>
</evidence>
<dbReference type="InterPro" id="IPR050109">
    <property type="entry name" value="HTH-type_TetR-like_transc_reg"/>
</dbReference>
<dbReference type="GO" id="GO:0000976">
    <property type="term" value="F:transcription cis-regulatory region binding"/>
    <property type="evidence" value="ECO:0007669"/>
    <property type="project" value="TreeGrafter"/>
</dbReference>
<feature type="DNA-binding region" description="H-T-H motif" evidence="4">
    <location>
        <begin position="30"/>
        <end position="49"/>
    </location>
</feature>
<keyword evidence="2 4" id="KW-0238">DNA-binding</keyword>
<evidence type="ECO:0000256" key="4">
    <source>
        <dbReference type="PROSITE-ProRule" id="PRU00335"/>
    </source>
</evidence>
<dbReference type="EMBL" id="JAEMNV010000003">
    <property type="protein sequence ID" value="MBJ8339422.1"/>
    <property type="molecule type" value="Genomic_DNA"/>
</dbReference>
<dbReference type="SUPFAM" id="SSF48498">
    <property type="entry name" value="Tetracyclin repressor-like, C-terminal domain"/>
    <property type="match status" value="1"/>
</dbReference>
<gene>
    <name evidence="6" type="ORF">JGU71_11025</name>
</gene>
<dbReference type="GO" id="GO:0003700">
    <property type="term" value="F:DNA-binding transcription factor activity"/>
    <property type="evidence" value="ECO:0007669"/>
    <property type="project" value="TreeGrafter"/>
</dbReference>
<protein>
    <submittedName>
        <fullName evidence="6">TetR/AcrR family transcriptional regulator</fullName>
    </submittedName>
</protein>
<dbReference type="RefSeq" id="WP_199704159.1">
    <property type="nucleotide sequence ID" value="NZ_JAEMNV010000003.1"/>
</dbReference>
<reference evidence="6" key="1">
    <citation type="submission" date="2020-12" db="EMBL/GenBank/DDBJ databases">
        <title>Antrihabitans popcorni sp. nov. and Antrihabitans auranticaus sp. nov., isolated from a larva cave.</title>
        <authorList>
            <person name="Lee S.D."/>
            <person name="Kim I.S."/>
        </authorList>
    </citation>
    <scope>NUCLEOTIDE SEQUENCE</scope>
    <source>
        <strain evidence="6">YC3-6</strain>
    </source>
</reference>
<dbReference type="Gene3D" id="1.10.357.10">
    <property type="entry name" value="Tetracycline Repressor, domain 2"/>
    <property type="match status" value="1"/>
</dbReference>
<dbReference type="PANTHER" id="PTHR30055:SF234">
    <property type="entry name" value="HTH-TYPE TRANSCRIPTIONAL REGULATOR BETI"/>
    <property type="match status" value="1"/>
</dbReference>
<dbReference type="InterPro" id="IPR001647">
    <property type="entry name" value="HTH_TetR"/>
</dbReference>
<dbReference type="Proteomes" id="UP000655868">
    <property type="component" value="Unassembled WGS sequence"/>
</dbReference>
<dbReference type="AlphaFoldDB" id="A0A934U3C0"/>
<feature type="domain" description="HTH tetR-type" evidence="5">
    <location>
        <begin position="7"/>
        <end position="67"/>
    </location>
</feature>
<keyword evidence="3" id="KW-0804">Transcription</keyword>
<proteinExistence type="predicted"/>
<dbReference type="InterPro" id="IPR009057">
    <property type="entry name" value="Homeodomain-like_sf"/>
</dbReference>
<dbReference type="Pfam" id="PF00440">
    <property type="entry name" value="TetR_N"/>
    <property type="match status" value="1"/>
</dbReference>
<organism evidence="6 7">
    <name type="scientific">Antrihabitans stalagmiti</name>
    <dbReference type="NCBI Taxonomy" id="2799499"/>
    <lineage>
        <taxon>Bacteria</taxon>
        <taxon>Bacillati</taxon>
        <taxon>Actinomycetota</taxon>
        <taxon>Actinomycetes</taxon>
        <taxon>Mycobacteriales</taxon>
        <taxon>Nocardiaceae</taxon>
        <taxon>Antrihabitans</taxon>
    </lineage>
</organism>
<evidence type="ECO:0000256" key="3">
    <source>
        <dbReference type="ARBA" id="ARBA00023163"/>
    </source>
</evidence>
<evidence type="ECO:0000259" key="5">
    <source>
        <dbReference type="PROSITE" id="PS50977"/>
    </source>
</evidence>
<sequence>MGYVKAVERREQIVEAAIRVLSSVGVPNTTLRAIAVEAGVPLGTLHYVFPSKDEMLRAVIAALIDEVLVAVKSGLELDRGLAHALRHGVFRFWDTLVEGGVGVQVMQYELAMYSVRSEGSGGLAQLQFERYTALVSEFCEQAANAANESCAVDFGTLGRLSLAVLDGVIVQYVTNPDSVRARRDLERAIEMVVKYADPQPVGDGRA</sequence>
<dbReference type="PROSITE" id="PS50977">
    <property type="entry name" value="HTH_TETR_2"/>
    <property type="match status" value="1"/>
</dbReference>
<comment type="caution">
    <text evidence="6">The sequence shown here is derived from an EMBL/GenBank/DDBJ whole genome shotgun (WGS) entry which is preliminary data.</text>
</comment>
<dbReference type="InterPro" id="IPR036271">
    <property type="entry name" value="Tet_transcr_reg_TetR-rel_C_sf"/>
</dbReference>
<keyword evidence="1" id="KW-0805">Transcription regulation</keyword>